<sequence>MQLFVSCTKSGLPLFLKANDWPETIFPLHREGDDDDDDDDNGGIDVAPAA</sequence>
<dbReference type="AlphaFoldDB" id="A0A0L9VAX6"/>
<proteinExistence type="predicted"/>
<evidence type="ECO:0000313" key="3">
    <source>
        <dbReference type="Proteomes" id="UP000053144"/>
    </source>
</evidence>
<gene>
    <name evidence="2" type="ORF">LR48_Vigan09g081700</name>
</gene>
<accession>A0A0L9VAX6</accession>
<name>A0A0L9VAX6_PHAAN</name>
<feature type="region of interest" description="Disordered" evidence="1">
    <location>
        <begin position="27"/>
        <end position="50"/>
    </location>
</feature>
<evidence type="ECO:0000256" key="1">
    <source>
        <dbReference type="SAM" id="MobiDB-lite"/>
    </source>
</evidence>
<dbReference type="Proteomes" id="UP000053144">
    <property type="component" value="Chromosome 9"/>
</dbReference>
<dbReference type="Gramene" id="KOM52158">
    <property type="protein sequence ID" value="KOM52158"/>
    <property type="gene ID" value="LR48_Vigan09g081700"/>
</dbReference>
<dbReference type="EMBL" id="CM003379">
    <property type="protein sequence ID" value="KOM52158.1"/>
    <property type="molecule type" value="Genomic_DNA"/>
</dbReference>
<evidence type="ECO:0000313" key="2">
    <source>
        <dbReference type="EMBL" id="KOM52158.1"/>
    </source>
</evidence>
<organism evidence="2 3">
    <name type="scientific">Phaseolus angularis</name>
    <name type="common">Azuki bean</name>
    <name type="synonym">Vigna angularis</name>
    <dbReference type="NCBI Taxonomy" id="3914"/>
    <lineage>
        <taxon>Eukaryota</taxon>
        <taxon>Viridiplantae</taxon>
        <taxon>Streptophyta</taxon>
        <taxon>Embryophyta</taxon>
        <taxon>Tracheophyta</taxon>
        <taxon>Spermatophyta</taxon>
        <taxon>Magnoliopsida</taxon>
        <taxon>eudicotyledons</taxon>
        <taxon>Gunneridae</taxon>
        <taxon>Pentapetalae</taxon>
        <taxon>rosids</taxon>
        <taxon>fabids</taxon>
        <taxon>Fabales</taxon>
        <taxon>Fabaceae</taxon>
        <taxon>Papilionoideae</taxon>
        <taxon>50 kb inversion clade</taxon>
        <taxon>NPAAA clade</taxon>
        <taxon>indigoferoid/millettioid clade</taxon>
        <taxon>Phaseoleae</taxon>
        <taxon>Vigna</taxon>
    </lineage>
</organism>
<reference evidence="3" key="1">
    <citation type="journal article" date="2015" name="Proc. Natl. Acad. Sci. U.S.A.">
        <title>Genome sequencing of adzuki bean (Vigna angularis) provides insight into high starch and low fat accumulation and domestication.</title>
        <authorList>
            <person name="Yang K."/>
            <person name="Tian Z."/>
            <person name="Chen C."/>
            <person name="Luo L."/>
            <person name="Zhao B."/>
            <person name="Wang Z."/>
            <person name="Yu L."/>
            <person name="Li Y."/>
            <person name="Sun Y."/>
            <person name="Li W."/>
            <person name="Chen Y."/>
            <person name="Li Y."/>
            <person name="Zhang Y."/>
            <person name="Ai D."/>
            <person name="Zhao J."/>
            <person name="Shang C."/>
            <person name="Ma Y."/>
            <person name="Wu B."/>
            <person name="Wang M."/>
            <person name="Gao L."/>
            <person name="Sun D."/>
            <person name="Zhang P."/>
            <person name="Guo F."/>
            <person name="Wang W."/>
            <person name="Li Y."/>
            <person name="Wang J."/>
            <person name="Varshney R.K."/>
            <person name="Wang J."/>
            <person name="Ling H.Q."/>
            <person name="Wan P."/>
        </authorList>
    </citation>
    <scope>NUCLEOTIDE SEQUENCE</scope>
    <source>
        <strain evidence="3">cv. Jingnong 6</strain>
    </source>
</reference>
<protein>
    <submittedName>
        <fullName evidence="2">Uncharacterized protein</fullName>
    </submittedName>
</protein>
<feature type="compositionally biased region" description="Acidic residues" evidence="1">
    <location>
        <begin position="33"/>
        <end position="42"/>
    </location>
</feature>